<feature type="region of interest" description="Disordered" evidence="1">
    <location>
        <begin position="100"/>
        <end position="142"/>
    </location>
</feature>
<evidence type="ECO:0000256" key="1">
    <source>
        <dbReference type="SAM" id="MobiDB-lite"/>
    </source>
</evidence>
<dbReference type="EMBL" id="PEDP01000082">
    <property type="protein sequence ID" value="POS87690.1"/>
    <property type="molecule type" value="Genomic_DNA"/>
</dbReference>
<gene>
    <name evidence="2" type="ORF">EPUL_000495</name>
</gene>
<organism evidence="2 3">
    <name type="scientific">Erysiphe pulchra</name>
    <dbReference type="NCBI Taxonomy" id="225359"/>
    <lineage>
        <taxon>Eukaryota</taxon>
        <taxon>Fungi</taxon>
        <taxon>Dikarya</taxon>
        <taxon>Ascomycota</taxon>
        <taxon>Pezizomycotina</taxon>
        <taxon>Leotiomycetes</taxon>
        <taxon>Erysiphales</taxon>
        <taxon>Erysiphaceae</taxon>
        <taxon>Erysiphe</taxon>
    </lineage>
</organism>
<dbReference type="AlphaFoldDB" id="A0A2S4Q072"/>
<evidence type="ECO:0000313" key="3">
    <source>
        <dbReference type="Proteomes" id="UP000237438"/>
    </source>
</evidence>
<name>A0A2S4Q072_9PEZI</name>
<feature type="compositionally biased region" description="Polar residues" evidence="1">
    <location>
        <begin position="124"/>
        <end position="142"/>
    </location>
</feature>
<dbReference type="Proteomes" id="UP000237438">
    <property type="component" value="Unassembled WGS sequence"/>
</dbReference>
<protein>
    <submittedName>
        <fullName evidence="2">Uncharacterized protein</fullName>
    </submittedName>
</protein>
<evidence type="ECO:0000313" key="2">
    <source>
        <dbReference type="EMBL" id="POS87690.1"/>
    </source>
</evidence>
<sequence>MPAVRKPRRQHSLAHYAKTRARSRLLEKGLAIDEMDLEAIEAEIIKGIEEIPEIEMVDTEVDKIITQGLNDSRWARPIQDKDSEINEQILRNIQSNTVTRGAGQVKDLSKSTQQPNSILPALSTRPNTEETPPQTEHQNAGIDNNRFEEIVGKMSVPQELQEMIETEIRRAAQAKANIQICTTAINAVEDSLSPMLTGSNKSFVDSLRVFLRASIAQFLQVGPGAAPPKLPMVPPRTLLNVAKTHEDTFLPPGPRSCATPSAQQEPREQRQDGSWVTVLKGGISKHRSQSKPRTAASSGQPKKIVSTFNQKQKSGALNKGVAKSIPKDDRLFDRIFLRIPHKHEWRSFTPAGIREAVIRKLGCSPTTIDRIIPVASGYAIIAKDETGRQLLLSLSNRLPEDISLEAARNWVSYMLPNIPTHIVTLEGSKPVAESEVIAELERVTGLTPKSVRYRGKSKVGAPYRTWMVFFDKDSAPNPGFRLFDDSGRATPLKPRQTKLNCKRCLGFHRTGSCSRAPAC</sequence>
<feature type="compositionally biased region" description="Polar residues" evidence="1">
    <location>
        <begin position="291"/>
        <end position="303"/>
    </location>
</feature>
<accession>A0A2S4Q072</accession>
<dbReference type="OrthoDB" id="3598344at2759"/>
<reference evidence="2 3" key="1">
    <citation type="submission" date="2017-10" db="EMBL/GenBank/DDBJ databases">
        <title>Development of genomic resources for the powdery mildew, Erysiphe pulchra.</title>
        <authorList>
            <person name="Wadl P.A."/>
            <person name="Mack B.M."/>
            <person name="Moore G."/>
            <person name="Beltz S.B."/>
        </authorList>
    </citation>
    <scope>NUCLEOTIDE SEQUENCE [LARGE SCALE GENOMIC DNA]</scope>
    <source>
        <strain evidence="2">Cflorida</strain>
    </source>
</reference>
<feature type="non-terminal residue" evidence="2">
    <location>
        <position position="519"/>
    </location>
</feature>
<comment type="caution">
    <text evidence="2">The sequence shown here is derived from an EMBL/GenBank/DDBJ whole genome shotgun (WGS) entry which is preliminary data.</text>
</comment>
<keyword evidence="3" id="KW-1185">Reference proteome</keyword>
<feature type="region of interest" description="Disordered" evidence="1">
    <location>
        <begin position="246"/>
        <end position="303"/>
    </location>
</feature>
<proteinExistence type="predicted"/>